<dbReference type="PRINTS" id="PR00368">
    <property type="entry name" value="FADPNR"/>
</dbReference>
<dbReference type="PRINTS" id="PR00411">
    <property type="entry name" value="PNDRDTASEI"/>
</dbReference>
<evidence type="ECO:0000256" key="1">
    <source>
        <dbReference type="ARBA" id="ARBA00001974"/>
    </source>
</evidence>
<comment type="caution">
    <text evidence="5">The sequence shown here is derived from an EMBL/GenBank/DDBJ whole genome shotgun (WGS) entry which is preliminary data.</text>
</comment>
<proteinExistence type="predicted"/>
<gene>
    <name evidence="5" type="ORF">LQE92_07145</name>
</gene>
<dbReference type="Proteomes" id="UP001299265">
    <property type="component" value="Unassembled WGS sequence"/>
</dbReference>
<reference evidence="5 6" key="1">
    <citation type="submission" date="2021-11" db="EMBL/GenBank/DDBJ databases">
        <title>Lacrimispora sp. nov. NSJ-141 isolated from human feces.</title>
        <authorList>
            <person name="Abdugheni R."/>
        </authorList>
    </citation>
    <scope>NUCLEOTIDE SEQUENCE [LARGE SCALE GENOMIC DNA]</scope>
    <source>
        <strain evidence="5 6">NSJ-141</strain>
    </source>
</reference>
<dbReference type="InterPro" id="IPR050260">
    <property type="entry name" value="FAD-bd_OxRdtase"/>
</dbReference>
<organism evidence="5 6">
    <name type="scientific">Lientehia hominis</name>
    <dbReference type="NCBI Taxonomy" id="2897778"/>
    <lineage>
        <taxon>Bacteria</taxon>
        <taxon>Bacillati</taxon>
        <taxon>Bacillota</taxon>
        <taxon>Clostridia</taxon>
        <taxon>Lachnospirales</taxon>
        <taxon>Lachnospiraceae</taxon>
        <taxon>Lientehia</taxon>
    </lineage>
</organism>
<dbReference type="EMBL" id="JAJNOR010000004">
    <property type="protein sequence ID" value="MCD2492408.1"/>
    <property type="molecule type" value="Genomic_DNA"/>
</dbReference>
<dbReference type="InterPro" id="IPR036188">
    <property type="entry name" value="FAD/NAD-bd_sf"/>
</dbReference>
<dbReference type="Pfam" id="PF07992">
    <property type="entry name" value="Pyr_redox_2"/>
    <property type="match status" value="1"/>
</dbReference>
<evidence type="ECO:0000259" key="4">
    <source>
        <dbReference type="Pfam" id="PF07992"/>
    </source>
</evidence>
<dbReference type="AlphaFoldDB" id="A0AAP2RJA4"/>
<accession>A0AAP2RJA4</accession>
<dbReference type="SUPFAM" id="SSF51905">
    <property type="entry name" value="FAD/NAD(P)-binding domain"/>
    <property type="match status" value="1"/>
</dbReference>
<dbReference type="RefSeq" id="WP_231062309.1">
    <property type="nucleotide sequence ID" value="NZ_JAJNOR010000004.1"/>
</dbReference>
<name>A0AAP2RJA4_9FIRM</name>
<keyword evidence="2" id="KW-0285">Flavoprotein</keyword>
<feature type="domain" description="FAD/NAD(P)-binding" evidence="4">
    <location>
        <begin position="2"/>
        <end position="290"/>
    </location>
</feature>
<evidence type="ECO:0000313" key="6">
    <source>
        <dbReference type="Proteomes" id="UP001299265"/>
    </source>
</evidence>
<evidence type="ECO:0000313" key="5">
    <source>
        <dbReference type="EMBL" id="MCD2492408.1"/>
    </source>
</evidence>
<dbReference type="Gene3D" id="3.30.390.30">
    <property type="match status" value="1"/>
</dbReference>
<dbReference type="PANTHER" id="PTHR43429">
    <property type="entry name" value="PYRIDINE NUCLEOTIDE-DISULFIDE OXIDOREDUCTASE DOMAIN-CONTAINING"/>
    <property type="match status" value="1"/>
</dbReference>
<evidence type="ECO:0000256" key="2">
    <source>
        <dbReference type="ARBA" id="ARBA00022630"/>
    </source>
</evidence>
<sequence>MRHVIIGAGAAGITAAKTIRACEPGAEIVMISADTHVHSRCMLHKYLSHERDERRLSFVPEDFFEEQKITWISGKRASHVWTKTHNVQLEDDTVISYDKLLIATGADSFIPPVGDFRKARNVFGLRHLEDAKQIDEVAETAERVLIVGSGLVGLDAAYALLERGKDVTVVEMADRILPIQLDETAGKTYQKLFEEAGCKFLLGRKASNTVMDQTGSIRKVILDDGREISCDLVIVAAGVRSAISCVESGEIAADRFIQVDEYMRTNCPDVYAAGDVAGLSGIWPNAMKQGQTAAYNMCGRKVQYLDRYAMKNTMNFYGVTTLSLGKGAAEEGDEVVICEDSRSYKKAVIRDGKLDSILLQGNMDYSGVYQYLIKNQVDISEKKDRIFALSFGDFYGIAPDGQYDYQI</sequence>
<dbReference type="GO" id="GO:0016491">
    <property type="term" value="F:oxidoreductase activity"/>
    <property type="evidence" value="ECO:0007669"/>
    <property type="project" value="InterPro"/>
</dbReference>
<keyword evidence="6" id="KW-1185">Reference proteome</keyword>
<dbReference type="InterPro" id="IPR023753">
    <property type="entry name" value="FAD/NAD-binding_dom"/>
</dbReference>
<dbReference type="Gene3D" id="3.50.50.60">
    <property type="entry name" value="FAD/NAD(P)-binding domain"/>
    <property type="match status" value="2"/>
</dbReference>
<dbReference type="PANTHER" id="PTHR43429:SF3">
    <property type="entry name" value="NITRITE REDUCTASE [NAD(P)H]"/>
    <property type="match status" value="1"/>
</dbReference>
<protein>
    <submittedName>
        <fullName evidence="5">FAD-dependent oxidoreductase</fullName>
    </submittedName>
</protein>
<evidence type="ECO:0000256" key="3">
    <source>
        <dbReference type="ARBA" id="ARBA00022827"/>
    </source>
</evidence>
<keyword evidence="3" id="KW-0274">FAD</keyword>
<comment type="cofactor">
    <cofactor evidence="1">
        <name>FAD</name>
        <dbReference type="ChEBI" id="CHEBI:57692"/>
    </cofactor>
</comment>
<dbReference type="InterPro" id="IPR016156">
    <property type="entry name" value="FAD/NAD-linked_Rdtase_dimer_sf"/>
</dbReference>